<sequence length="282" mass="31065">MTATTKLFQFQPLPSTEIIRDAAGPSMTNRNSQERSTAKGEDTNALLQLAEAAENETILLDVYGVRATARRKSPHDPRKDEGDRFGLLRRESHPIVVPVPVHFNDAQLQTPTSSSTNPLSTRVLLILLSNFGTATFLEARHGPPSPIRLWAPQPPLKCSRRRKEHHGTPCICLPSKVILHPMDVLGCPLDDEGRATFQTTATASRHHLLIITPVFLRDSDPSPPSFIRSPRPLSAAECFRSPSTPPCQAIATFGHACDDIRPTPPKNANHTTPRTRSLRPNV</sequence>
<dbReference type="HOGENOM" id="CLU_987628_0_0_1"/>
<proteinExistence type="predicted"/>
<dbReference type="AlphaFoldDB" id="A0A0C3QBJ4"/>
<dbReference type="EMBL" id="KN823002">
    <property type="protein sequence ID" value="KIO27870.1"/>
    <property type="molecule type" value="Genomic_DNA"/>
</dbReference>
<dbReference type="Proteomes" id="UP000054248">
    <property type="component" value="Unassembled WGS sequence"/>
</dbReference>
<name>A0A0C3QBJ4_9AGAM</name>
<feature type="region of interest" description="Disordered" evidence="1">
    <location>
        <begin position="20"/>
        <end position="41"/>
    </location>
</feature>
<keyword evidence="3" id="KW-1185">Reference proteome</keyword>
<gene>
    <name evidence="2" type="ORF">M407DRAFT_22923</name>
</gene>
<feature type="region of interest" description="Disordered" evidence="1">
    <location>
        <begin position="258"/>
        <end position="282"/>
    </location>
</feature>
<accession>A0A0C3QBJ4</accession>
<feature type="compositionally biased region" description="Basic and acidic residues" evidence="1">
    <location>
        <begin position="32"/>
        <end position="41"/>
    </location>
</feature>
<protein>
    <submittedName>
        <fullName evidence="2">Uncharacterized protein</fullName>
    </submittedName>
</protein>
<organism evidence="2 3">
    <name type="scientific">Tulasnella calospora MUT 4182</name>
    <dbReference type="NCBI Taxonomy" id="1051891"/>
    <lineage>
        <taxon>Eukaryota</taxon>
        <taxon>Fungi</taxon>
        <taxon>Dikarya</taxon>
        <taxon>Basidiomycota</taxon>
        <taxon>Agaricomycotina</taxon>
        <taxon>Agaricomycetes</taxon>
        <taxon>Cantharellales</taxon>
        <taxon>Tulasnellaceae</taxon>
        <taxon>Tulasnella</taxon>
    </lineage>
</organism>
<evidence type="ECO:0000313" key="3">
    <source>
        <dbReference type="Proteomes" id="UP000054248"/>
    </source>
</evidence>
<feature type="compositionally biased region" description="Polar residues" evidence="1">
    <location>
        <begin position="266"/>
        <end position="282"/>
    </location>
</feature>
<reference evidence="3" key="2">
    <citation type="submission" date="2015-01" db="EMBL/GenBank/DDBJ databases">
        <title>Evolutionary Origins and Diversification of the Mycorrhizal Mutualists.</title>
        <authorList>
            <consortium name="DOE Joint Genome Institute"/>
            <consortium name="Mycorrhizal Genomics Consortium"/>
            <person name="Kohler A."/>
            <person name="Kuo A."/>
            <person name="Nagy L.G."/>
            <person name="Floudas D."/>
            <person name="Copeland A."/>
            <person name="Barry K.W."/>
            <person name="Cichocki N."/>
            <person name="Veneault-Fourrey C."/>
            <person name="LaButti K."/>
            <person name="Lindquist E.A."/>
            <person name="Lipzen A."/>
            <person name="Lundell T."/>
            <person name="Morin E."/>
            <person name="Murat C."/>
            <person name="Riley R."/>
            <person name="Ohm R."/>
            <person name="Sun H."/>
            <person name="Tunlid A."/>
            <person name="Henrissat B."/>
            <person name="Grigoriev I.V."/>
            <person name="Hibbett D.S."/>
            <person name="Martin F."/>
        </authorList>
    </citation>
    <scope>NUCLEOTIDE SEQUENCE [LARGE SCALE GENOMIC DNA]</scope>
    <source>
        <strain evidence="3">MUT 4182</strain>
    </source>
</reference>
<reference evidence="2 3" key="1">
    <citation type="submission" date="2014-04" db="EMBL/GenBank/DDBJ databases">
        <authorList>
            <consortium name="DOE Joint Genome Institute"/>
            <person name="Kuo A."/>
            <person name="Girlanda M."/>
            <person name="Perotto S."/>
            <person name="Kohler A."/>
            <person name="Nagy L.G."/>
            <person name="Floudas D."/>
            <person name="Copeland A."/>
            <person name="Barry K.W."/>
            <person name="Cichocki N."/>
            <person name="Veneault-Fourrey C."/>
            <person name="LaButti K."/>
            <person name="Lindquist E.A."/>
            <person name="Lipzen A."/>
            <person name="Lundell T."/>
            <person name="Morin E."/>
            <person name="Murat C."/>
            <person name="Sun H."/>
            <person name="Tunlid A."/>
            <person name="Henrissat B."/>
            <person name="Grigoriev I.V."/>
            <person name="Hibbett D.S."/>
            <person name="Martin F."/>
            <person name="Nordberg H.P."/>
            <person name="Cantor M.N."/>
            <person name="Hua S.X."/>
        </authorList>
    </citation>
    <scope>NUCLEOTIDE SEQUENCE [LARGE SCALE GENOMIC DNA]</scope>
    <source>
        <strain evidence="2 3">MUT 4182</strain>
    </source>
</reference>
<evidence type="ECO:0000256" key="1">
    <source>
        <dbReference type="SAM" id="MobiDB-lite"/>
    </source>
</evidence>
<evidence type="ECO:0000313" key="2">
    <source>
        <dbReference type="EMBL" id="KIO27870.1"/>
    </source>
</evidence>